<evidence type="ECO:0000313" key="3">
    <source>
        <dbReference type="Proteomes" id="UP001271007"/>
    </source>
</evidence>
<reference evidence="2" key="1">
    <citation type="submission" date="2023-04" db="EMBL/GenBank/DDBJ databases">
        <title>Black Yeasts Isolated from many extreme environments.</title>
        <authorList>
            <person name="Coleine C."/>
            <person name="Stajich J.E."/>
            <person name="Selbmann L."/>
        </authorList>
    </citation>
    <scope>NUCLEOTIDE SEQUENCE</scope>
    <source>
        <strain evidence="2">CCFEE 5312</strain>
    </source>
</reference>
<feature type="region of interest" description="Disordered" evidence="1">
    <location>
        <begin position="29"/>
        <end position="103"/>
    </location>
</feature>
<evidence type="ECO:0000256" key="1">
    <source>
        <dbReference type="SAM" id="MobiDB-lite"/>
    </source>
</evidence>
<proteinExistence type="predicted"/>
<protein>
    <submittedName>
        <fullName evidence="2">Uncharacterized protein</fullName>
    </submittedName>
</protein>
<feature type="compositionally biased region" description="Basic and acidic residues" evidence="1">
    <location>
        <begin position="39"/>
        <end position="49"/>
    </location>
</feature>
<name>A0AAJ0GFF1_9PEZI</name>
<sequence>MAYPRESCNVTIAGGSRTAYERARKRDIRNAAKAGAPDAIEKYEREKSQHRFTARRRSNKEPLEADKQPYGLQPGPGQQLMHIAPRPPAYGLQPGPRQQPVNQHQVYADPNFQPLVGQGSTTPYPAPDKFSPTRARQEQLERTKVWVAGLAHKGERGDREAGTWLQSRCQKVNTRVQQLRVGDRTTQLPPSDQANPSDWQYLMNPESMTLEELEAELKVIAPFGPRKRQ</sequence>
<dbReference type="EMBL" id="JAWDJX010000006">
    <property type="protein sequence ID" value="KAK3056468.1"/>
    <property type="molecule type" value="Genomic_DNA"/>
</dbReference>
<evidence type="ECO:0000313" key="2">
    <source>
        <dbReference type="EMBL" id="KAK3056468.1"/>
    </source>
</evidence>
<organism evidence="2 3">
    <name type="scientific">Extremus antarcticus</name>
    <dbReference type="NCBI Taxonomy" id="702011"/>
    <lineage>
        <taxon>Eukaryota</taxon>
        <taxon>Fungi</taxon>
        <taxon>Dikarya</taxon>
        <taxon>Ascomycota</taxon>
        <taxon>Pezizomycotina</taxon>
        <taxon>Dothideomycetes</taxon>
        <taxon>Dothideomycetidae</taxon>
        <taxon>Mycosphaerellales</taxon>
        <taxon>Extremaceae</taxon>
        <taxon>Extremus</taxon>
    </lineage>
</organism>
<accession>A0AAJ0GFF1</accession>
<comment type="caution">
    <text evidence="2">The sequence shown here is derived from an EMBL/GenBank/DDBJ whole genome shotgun (WGS) entry which is preliminary data.</text>
</comment>
<dbReference type="Proteomes" id="UP001271007">
    <property type="component" value="Unassembled WGS sequence"/>
</dbReference>
<dbReference type="AlphaFoldDB" id="A0AAJ0GFF1"/>
<gene>
    <name evidence="2" type="ORF">LTR09_002975</name>
</gene>
<feature type="compositionally biased region" description="Low complexity" evidence="1">
    <location>
        <begin position="68"/>
        <end position="80"/>
    </location>
</feature>
<keyword evidence="3" id="KW-1185">Reference proteome</keyword>